<evidence type="ECO:0000313" key="2">
    <source>
        <dbReference type="Proteomes" id="UP000001861"/>
    </source>
</evidence>
<accession>D6RLA3</accession>
<reference evidence="1 2" key="1">
    <citation type="journal article" date="2010" name="Proc. Natl. Acad. Sci. U.S.A.">
        <title>Insights into evolution of multicellular fungi from the assembled chromosomes of the mushroom Coprinopsis cinerea (Coprinus cinereus).</title>
        <authorList>
            <person name="Stajich J.E."/>
            <person name="Wilke S.K."/>
            <person name="Ahren D."/>
            <person name="Au C.H."/>
            <person name="Birren B.W."/>
            <person name="Borodovsky M."/>
            <person name="Burns C."/>
            <person name="Canback B."/>
            <person name="Casselton L.A."/>
            <person name="Cheng C.K."/>
            <person name="Deng J."/>
            <person name="Dietrich F.S."/>
            <person name="Fargo D.C."/>
            <person name="Farman M.L."/>
            <person name="Gathman A.C."/>
            <person name="Goldberg J."/>
            <person name="Guigo R."/>
            <person name="Hoegger P.J."/>
            <person name="Hooker J.B."/>
            <person name="Huggins A."/>
            <person name="James T.Y."/>
            <person name="Kamada T."/>
            <person name="Kilaru S."/>
            <person name="Kodira C."/>
            <person name="Kues U."/>
            <person name="Kupfer D."/>
            <person name="Kwan H.S."/>
            <person name="Lomsadze A."/>
            <person name="Li W."/>
            <person name="Lilly W.W."/>
            <person name="Ma L.J."/>
            <person name="Mackey A.J."/>
            <person name="Manning G."/>
            <person name="Martin F."/>
            <person name="Muraguchi H."/>
            <person name="Natvig D.O."/>
            <person name="Palmerini H."/>
            <person name="Ramesh M.A."/>
            <person name="Rehmeyer C.J."/>
            <person name="Roe B.A."/>
            <person name="Shenoy N."/>
            <person name="Stanke M."/>
            <person name="Ter-Hovhannisyan V."/>
            <person name="Tunlid A."/>
            <person name="Velagapudi R."/>
            <person name="Vision T.J."/>
            <person name="Zeng Q."/>
            <person name="Zolan M.E."/>
            <person name="Pukkila P.J."/>
        </authorList>
    </citation>
    <scope>NUCLEOTIDE SEQUENCE [LARGE SCALE GENOMIC DNA]</scope>
    <source>
        <strain evidence="2">Okayama-7 / 130 / ATCC MYA-4618 / FGSC 9003</strain>
    </source>
</reference>
<keyword evidence="2" id="KW-1185">Reference proteome</keyword>
<dbReference type="GeneID" id="9379680"/>
<dbReference type="KEGG" id="cci:CC1G_14085"/>
<dbReference type="AlphaFoldDB" id="D6RLA3"/>
<dbReference type="EMBL" id="AACS02000003">
    <property type="protein sequence ID" value="EFI28059.1"/>
    <property type="molecule type" value="Genomic_DNA"/>
</dbReference>
<organism evidence="1 2">
    <name type="scientific">Coprinopsis cinerea (strain Okayama-7 / 130 / ATCC MYA-4618 / FGSC 9003)</name>
    <name type="common">Inky cap fungus</name>
    <name type="synonym">Hormographiella aspergillata</name>
    <dbReference type="NCBI Taxonomy" id="240176"/>
    <lineage>
        <taxon>Eukaryota</taxon>
        <taxon>Fungi</taxon>
        <taxon>Dikarya</taxon>
        <taxon>Basidiomycota</taxon>
        <taxon>Agaricomycotina</taxon>
        <taxon>Agaricomycetes</taxon>
        <taxon>Agaricomycetidae</taxon>
        <taxon>Agaricales</taxon>
        <taxon>Agaricineae</taxon>
        <taxon>Psathyrellaceae</taxon>
        <taxon>Coprinopsis</taxon>
    </lineage>
</organism>
<evidence type="ECO:0000313" key="1">
    <source>
        <dbReference type="EMBL" id="EFI28059.1"/>
    </source>
</evidence>
<dbReference type="VEuPathDB" id="FungiDB:CC1G_14085"/>
<name>D6RLA3_COPC7</name>
<dbReference type="RefSeq" id="XP_002911553.1">
    <property type="nucleotide sequence ID" value="XM_002911507.1"/>
</dbReference>
<dbReference type="InParanoid" id="D6RLA3"/>
<comment type="caution">
    <text evidence="1">The sequence shown here is derived from an EMBL/GenBank/DDBJ whole genome shotgun (WGS) entry which is preliminary data.</text>
</comment>
<proteinExistence type="predicted"/>
<dbReference type="HOGENOM" id="CLU_1396231_0_0_1"/>
<gene>
    <name evidence="1" type="ORF">CC1G_14085</name>
</gene>
<protein>
    <submittedName>
        <fullName evidence="1">Uncharacterized protein</fullName>
    </submittedName>
</protein>
<sequence length="195" mass="22362">MDTLPESFILSFDSPLGEVPLTSSVPNTPTDRVSFTRRELRRNLTRLELHRWALSNLVKGWYLDDSGFYRRNRATGIPDKSVKLGEADLLADWNLHLVIAHGGWHGFERDLRTRIEELLRSKRSVDEQFSEGVKLRGSYNLPTRVPSMINDSGIITECDFPFMLDDYSDEEVRVMRFIEEHAKKVYLEGGGSVSS</sequence>
<dbReference type="Proteomes" id="UP000001861">
    <property type="component" value="Unassembled WGS sequence"/>
</dbReference>